<dbReference type="AlphaFoldDB" id="A0A1H5KNV7"/>
<dbReference type="OrthoDB" id="3810889at2"/>
<dbReference type="GO" id="GO:0005886">
    <property type="term" value="C:plasma membrane"/>
    <property type="evidence" value="ECO:0007669"/>
    <property type="project" value="UniProtKB-SubCell"/>
</dbReference>
<feature type="transmembrane region" description="Helical" evidence="7">
    <location>
        <begin position="283"/>
        <end position="308"/>
    </location>
</feature>
<keyword evidence="3" id="KW-1003">Cell membrane</keyword>
<dbReference type="Gene3D" id="1.10.3720.10">
    <property type="entry name" value="MetI-like"/>
    <property type="match status" value="1"/>
</dbReference>
<dbReference type="SUPFAM" id="SSF161098">
    <property type="entry name" value="MetI-like"/>
    <property type="match status" value="1"/>
</dbReference>
<dbReference type="InterPro" id="IPR000515">
    <property type="entry name" value="MetI-like"/>
</dbReference>
<evidence type="ECO:0000256" key="2">
    <source>
        <dbReference type="ARBA" id="ARBA00022448"/>
    </source>
</evidence>
<evidence type="ECO:0000313" key="9">
    <source>
        <dbReference type="EMBL" id="SEE65648.1"/>
    </source>
</evidence>
<comment type="similarity">
    <text evidence="7">Belongs to the binding-protein-dependent transport system permease family.</text>
</comment>
<comment type="subcellular location">
    <subcellularLocation>
        <location evidence="1 7">Cell membrane</location>
        <topology evidence="1 7">Multi-pass membrane protein</topology>
    </subcellularLocation>
</comment>
<feature type="transmembrane region" description="Helical" evidence="7">
    <location>
        <begin position="220"/>
        <end position="244"/>
    </location>
</feature>
<keyword evidence="2 7" id="KW-0813">Transport</keyword>
<keyword evidence="10" id="KW-1185">Reference proteome</keyword>
<dbReference type="STRING" id="648782.SAMN04488554_2333"/>
<dbReference type="CDD" id="cd06261">
    <property type="entry name" value="TM_PBP2"/>
    <property type="match status" value="1"/>
</dbReference>
<evidence type="ECO:0000313" key="10">
    <source>
        <dbReference type="Proteomes" id="UP000199220"/>
    </source>
</evidence>
<dbReference type="Proteomes" id="UP000199220">
    <property type="component" value="Unassembled WGS sequence"/>
</dbReference>
<dbReference type="PANTHER" id="PTHR30193:SF41">
    <property type="entry name" value="DIACETYLCHITOBIOSE UPTAKE SYSTEM PERMEASE PROTEIN NGCF"/>
    <property type="match status" value="1"/>
</dbReference>
<dbReference type="InterPro" id="IPR051393">
    <property type="entry name" value="ABC_transporter_permease"/>
</dbReference>
<evidence type="ECO:0000256" key="7">
    <source>
        <dbReference type="RuleBase" id="RU363032"/>
    </source>
</evidence>
<sequence length="316" mass="34437">MENMDTARAVPTKMRRRSRRTVYRSIWGTVMSLPVLVPFIVFGIVPLAWLLVISVTDYDGFLQMSFVGAENYVEVMGDSRWWRSVANTLIIAVCAVVIQLPIGFGLAVLLNAASKRIATTFRTVFFLPYIIPAMICGVLFGFLVGPTRLGIVNDLLMNLGLVDSPVTFLGTRVGALAVIVIATAWMEFGFTLLLFHAGLQSVPEELYEAAALDGASRWRSLVSITLPMLRPIINVILLLAMVSVMKSFDVVKSLTNGGPAGASDVMFTHIYDLFFSQQIYSRIGYASAVSVVASVIIAVSVGVVFLMIGRGRKKGA</sequence>
<evidence type="ECO:0000256" key="6">
    <source>
        <dbReference type="ARBA" id="ARBA00023136"/>
    </source>
</evidence>
<name>A0A1H5KNV7_9MICO</name>
<evidence type="ECO:0000256" key="3">
    <source>
        <dbReference type="ARBA" id="ARBA00022475"/>
    </source>
</evidence>
<dbReference type="GO" id="GO:0055085">
    <property type="term" value="P:transmembrane transport"/>
    <property type="evidence" value="ECO:0007669"/>
    <property type="project" value="InterPro"/>
</dbReference>
<feature type="transmembrane region" description="Helical" evidence="7">
    <location>
        <begin position="173"/>
        <end position="199"/>
    </location>
</feature>
<dbReference type="Pfam" id="PF00528">
    <property type="entry name" value="BPD_transp_1"/>
    <property type="match status" value="1"/>
</dbReference>
<organism evidence="9 10">
    <name type="scientific">Ruania alba</name>
    <dbReference type="NCBI Taxonomy" id="648782"/>
    <lineage>
        <taxon>Bacteria</taxon>
        <taxon>Bacillati</taxon>
        <taxon>Actinomycetota</taxon>
        <taxon>Actinomycetes</taxon>
        <taxon>Micrococcales</taxon>
        <taxon>Ruaniaceae</taxon>
        <taxon>Ruania</taxon>
    </lineage>
</organism>
<dbReference type="PANTHER" id="PTHR30193">
    <property type="entry name" value="ABC TRANSPORTER PERMEASE PROTEIN"/>
    <property type="match status" value="1"/>
</dbReference>
<evidence type="ECO:0000256" key="4">
    <source>
        <dbReference type="ARBA" id="ARBA00022692"/>
    </source>
</evidence>
<accession>A0A1H5KNV7</accession>
<gene>
    <name evidence="9" type="ORF">SAMN04488554_2333</name>
</gene>
<keyword evidence="4 7" id="KW-0812">Transmembrane</keyword>
<evidence type="ECO:0000259" key="8">
    <source>
        <dbReference type="PROSITE" id="PS50928"/>
    </source>
</evidence>
<evidence type="ECO:0000256" key="5">
    <source>
        <dbReference type="ARBA" id="ARBA00022989"/>
    </source>
</evidence>
<keyword evidence="6 7" id="KW-0472">Membrane</keyword>
<keyword evidence="5 7" id="KW-1133">Transmembrane helix</keyword>
<evidence type="ECO:0000256" key="1">
    <source>
        <dbReference type="ARBA" id="ARBA00004651"/>
    </source>
</evidence>
<feature type="transmembrane region" description="Helical" evidence="7">
    <location>
        <begin position="89"/>
        <end position="112"/>
    </location>
</feature>
<feature type="domain" description="ABC transmembrane type-1" evidence="8">
    <location>
        <begin position="85"/>
        <end position="304"/>
    </location>
</feature>
<feature type="transmembrane region" description="Helical" evidence="7">
    <location>
        <begin position="21"/>
        <end position="52"/>
    </location>
</feature>
<proteinExistence type="inferred from homology"/>
<dbReference type="InterPro" id="IPR035906">
    <property type="entry name" value="MetI-like_sf"/>
</dbReference>
<dbReference type="PROSITE" id="PS50928">
    <property type="entry name" value="ABC_TM1"/>
    <property type="match status" value="1"/>
</dbReference>
<feature type="transmembrane region" description="Helical" evidence="7">
    <location>
        <begin position="124"/>
        <end position="145"/>
    </location>
</feature>
<dbReference type="EMBL" id="FNTX01000002">
    <property type="protein sequence ID" value="SEE65648.1"/>
    <property type="molecule type" value="Genomic_DNA"/>
</dbReference>
<protein>
    <submittedName>
        <fullName evidence="9">Raffinose/stachyose/melibiose transport system permease protein</fullName>
    </submittedName>
</protein>
<reference evidence="10" key="1">
    <citation type="submission" date="2016-10" db="EMBL/GenBank/DDBJ databases">
        <authorList>
            <person name="Varghese N."/>
            <person name="Submissions S."/>
        </authorList>
    </citation>
    <scope>NUCLEOTIDE SEQUENCE [LARGE SCALE GENOMIC DNA]</scope>
    <source>
        <strain evidence="10">DSM 21368</strain>
    </source>
</reference>